<reference evidence="1 2" key="1">
    <citation type="journal article" date="2019" name="Nat. Ecol. Evol.">
        <title>Megaphylogeny resolves global patterns of mushroom evolution.</title>
        <authorList>
            <person name="Varga T."/>
            <person name="Krizsan K."/>
            <person name="Foldi C."/>
            <person name="Dima B."/>
            <person name="Sanchez-Garcia M."/>
            <person name="Sanchez-Ramirez S."/>
            <person name="Szollosi G.J."/>
            <person name="Szarkandi J.G."/>
            <person name="Papp V."/>
            <person name="Albert L."/>
            <person name="Andreopoulos W."/>
            <person name="Angelini C."/>
            <person name="Antonin V."/>
            <person name="Barry K.W."/>
            <person name="Bougher N.L."/>
            <person name="Buchanan P."/>
            <person name="Buyck B."/>
            <person name="Bense V."/>
            <person name="Catcheside P."/>
            <person name="Chovatia M."/>
            <person name="Cooper J."/>
            <person name="Damon W."/>
            <person name="Desjardin D."/>
            <person name="Finy P."/>
            <person name="Geml J."/>
            <person name="Haridas S."/>
            <person name="Hughes K."/>
            <person name="Justo A."/>
            <person name="Karasinski D."/>
            <person name="Kautmanova I."/>
            <person name="Kiss B."/>
            <person name="Kocsube S."/>
            <person name="Kotiranta H."/>
            <person name="LaButti K.M."/>
            <person name="Lechner B.E."/>
            <person name="Liimatainen K."/>
            <person name="Lipzen A."/>
            <person name="Lukacs Z."/>
            <person name="Mihaltcheva S."/>
            <person name="Morgado L.N."/>
            <person name="Niskanen T."/>
            <person name="Noordeloos M.E."/>
            <person name="Ohm R.A."/>
            <person name="Ortiz-Santana B."/>
            <person name="Ovrebo C."/>
            <person name="Racz N."/>
            <person name="Riley R."/>
            <person name="Savchenko A."/>
            <person name="Shiryaev A."/>
            <person name="Soop K."/>
            <person name="Spirin V."/>
            <person name="Szebenyi C."/>
            <person name="Tomsovsky M."/>
            <person name="Tulloss R.E."/>
            <person name="Uehling J."/>
            <person name="Grigoriev I.V."/>
            <person name="Vagvolgyi C."/>
            <person name="Papp T."/>
            <person name="Martin F.M."/>
            <person name="Miettinen O."/>
            <person name="Hibbett D.S."/>
            <person name="Nagy L.G."/>
        </authorList>
    </citation>
    <scope>NUCLEOTIDE SEQUENCE [LARGE SCALE GENOMIC DNA]</scope>
    <source>
        <strain evidence="1 2">NL-1719</strain>
    </source>
</reference>
<protein>
    <submittedName>
        <fullName evidence="1">Diaminopimelate epimerase-like protein</fullName>
    </submittedName>
</protein>
<sequence>MTFMLLQLTSEEALEKLQPLPERLRVPGLGEWGGFVGVYSFFVSKEDDEGNTTTLRARMFDGSLEDPATGSAASTLAGWLAQQKGEGIWTFKIIQGVEMGRSSEITVVVEVDVAIAHIYLEGGAVQVMQGQIAI</sequence>
<dbReference type="Proteomes" id="UP000308600">
    <property type="component" value="Unassembled WGS sequence"/>
</dbReference>
<dbReference type="EMBL" id="ML208841">
    <property type="protein sequence ID" value="TFK60044.1"/>
    <property type="molecule type" value="Genomic_DNA"/>
</dbReference>
<keyword evidence="2" id="KW-1185">Reference proteome</keyword>
<proteinExistence type="predicted"/>
<evidence type="ECO:0000313" key="2">
    <source>
        <dbReference type="Proteomes" id="UP000308600"/>
    </source>
</evidence>
<accession>A0ACD3A3T2</accession>
<organism evidence="1 2">
    <name type="scientific">Pluteus cervinus</name>
    <dbReference type="NCBI Taxonomy" id="181527"/>
    <lineage>
        <taxon>Eukaryota</taxon>
        <taxon>Fungi</taxon>
        <taxon>Dikarya</taxon>
        <taxon>Basidiomycota</taxon>
        <taxon>Agaricomycotina</taxon>
        <taxon>Agaricomycetes</taxon>
        <taxon>Agaricomycetidae</taxon>
        <taxon>Agaricales</taxon>
        <taxon>Pluteineae</taxon>
        <taxon>Pluteaceae</taxon>
        <taxon>Pluteus</taxon>
    </lineage>
</organism>
<evidence type="ECO:0000313" key="1">
    <source>
        <dbReference type="EMBL" id="TFK60044.1"/>
    </source>
</evidence>
<gene>
    <name evidence="1" type="ORF">BDN72DRAFT_850884</name>
</gene>
<name>A0ACD3A3T2_9AGAR</name>